<dbReference type="Proteomes" id="UP000005326">
    <property type="component" value="Unassembled WGS sequence"/>
</dbReference>
<accession>B0MKZ2</accession>
<evidence type="ECO:0000259" key="2">
    <source>
        <dbReference type="PROSITE" id="PS51898"/>
    </source>
</evidence>
<dbReference type="PROSITE" id="PS51898">
    <property type="entry name" value="TYR_RECOMBINASE"/>
    <property type="match status" value="1"/>
</dbReference>
<gene>
    <name evidence="3" type="ORF">EUBSIR_00485</name>
</gene>
<evidence type="ECO:0000313" key="3">
    <source>
        <dbReference type="EMBL" id="EDS01685.1"/>
    </source>
</evidence>
<dbReference type="AlphaFoldDB" id="B0MKZ2"/>
<dbReference type="GO" id="GO:0015074">
    <property type="term" value="P:DNA integration"/>
    <property type="evidence" value="ECO:0007669"/>
    <property type="project" value="InterPro"/>
</dbReference>
<evidence type="ECO:0000256" key="1">
    <source>
        <dbReference type="ARBA" id="ARBA00023172"/>
    </source>
</evidence>
<reference evidence="3" key="1">
    <citation type="submission" date="2007-10" db="EMBL/GenBank/DDBJ databases">
        <authorList>
            <person name="Fulton L."/>
            <person name="Clifton S."/>
            <person name="Fulton B."/>
            <person name="Xu J."/>
            <person name="Minx P."/>
            <person name="Pepin K.H."/>
            <person name="Johnson M."/>
            <person name="Thiruvilangam P."/>
            <person name="Bhonagiri V."/>
            <person name="Nash W.E."/>
            <person name="Mardis E.R."/>
            <person name="Wilson R.K."/>
        </authorList>
    </citation>
    <scope>NUCLEOTIDE SEQUENCE [LARGE SCALE GENOMIC DNA]</scope>
    <source>
        <strain evidence="3">DSM 15702</strain>
    </source>
</reference>
<dbReference type="InterPro" id="IPR011010">
    <property type="entry name" value="DNA_brk_join_enz"/>
</dbReference>
<protein>
    <submittedName>
        <fullName evidence="3">Site-specific recombinase, phage integrase family</fullName>
    </submittedName>
</protein>
<dbReference type="InterPro" id="IPR002104">
    <property type="entry name" value="Integrase_catalytic"/>
</dbReference>
<organism evidence="3 4">
    <name type="scientific">[Eubacterium] siraeum DSM 15702</name>
    <dbReference type="NCBI Taxonomy" id="428128"/>
    <lineage>
        <taxon>Bacteria</taxon>
        <taxon>Bacillati</taxon>
        <taxon>Bacillota</taxon>
        <taxon>Clostridia</taxon>
        <taxon>Eubacteriales</taxon>
        <taxon>Oscillospiraceae</taxon>
        <taxon>Oscillospiraceae incertae sedis</taxon>
    </lineage>
</organism>
<reference evidence="3" key="2">
    <citation type="submission" date="2014-06" db="EMBL/GenBank/DDBJ databases">
        <title>Draft genome sequence of Eubacterium siraeum (DSM 15702).</title>
        <authorList>
            <person name="Sudarsanam P."/>
            <person name="Ley R."/>
            <person name="Guruge J."/>
            <person name="Turnbaugh P.J."/>
            <person name="Mahowald M."/>
            <person name="Liep D."/>
            <person name="Gordon J."/>
        </authorList>
    </citation>
    <scope>NUCLEOTIDE SEQUENCE</scope>
    <source>
        <strain evidence="3">DSM 15702</strain>
    </source>
</reference>
<dbReference type="InterPro" id="IPR013762">
    <property type="entry name" value="Integrase-like_cat_sf"/>
</dbReference>
<dbReference type="EMBL" id="ABCA03000033">
    <property type="protein sequence ID" value="EDS01685.1"/>
    <property type="molecule type" value="Genomic_DNA"/>
</dbReference>
<comment type="caution">
    <text evidence="3">The sequence shown here is derived from an EMBL/GenBank/DDBJ whole genome shotgun (WGS) entry which is preliminary data.</text>
</comment>
<dbReference type="GO" id="GO:0006310">
    <property type="term" value="P:DNA recombination"/>
    <property type="evidence" value="ECO:0007669"/>
    <property type="project" value="UniProtKB-KW"/>
</dbReference>
<proteinExistence type="predicted"/>
<dbReference type="CDD" id="cd01189">
    <property type="entry name" value="INT_ICEBs1_C_like"/>
    <property type="match status" value="1"/>
</dbReference>
<keyword evidence="1" id="KW-0233">DNA recombination</keyword>
<evidence type="ECO:0000313" key="4">
    <source>
        <dbReference type="Proteomes" id="UP000005326"/>
    </source>
</evidence>
<dbReference type="Pfam" id="PF00589">
    <property type="entry name" value="Phage_integrase"/>
    <property type="match status" value="1"/>
</dbReference>
<name>B0MKZ2_9FIRM</name>
<keyword evidence="4" id="KW-1185">Reference proteome</keyword>
<dbReference type="GO" id="GO:0003677">
    <property type="term" value="F:DNA binding"/>
    <property type="evidence" value="ECO:0007669"/>
    <property type="project" value="InterPro"/>
</dbReference>
<dbReference type="Gene3D" id="1.10.443.10">
    <property type="entry name" value="Intergrase catalytic core"/>
    <property type="match status" value="1"/>
</dbReference>
<feature type="domain" description="Tyr recombinase" evidence="2">
    <location>
        <begin position="1"/>
        <end position="182"/>
    </location>
</feature>
<dbReference type="SUPFAM" id="SSF56349">
    <property type="entry name" value="DNA breaking-rejoining enzymes"/>
    <property type="match status" value="1"/>
</dbReference>
<sequence length="205" mass="23438">MKDISEAKKYDRSYMEQSVKPVLEIGLKRTGEGLKIAYGTLYGWVQAAKNGIYTDTTKTKKSQRTQKYPQYVMDMLWELRKEQDEQCAGIGDKWQDYDHLFIKWDGSPMNNNTPYFWFKEFCEKNSIRFCDIHSLRHLHASLLINAGVDVVAASGDLGHSQVSTTTNIYCHMFQEAKATTSQAIADALIFDKKEKQGGKKAEFPA</sequence>